<evidence type="ECO:0000313" key="3">
    <source>
        <dbReference type="Proteomes" id="UP000265618"/>
    </source>
</evidence>
<sequence length="418" mass="46169">MSESKPRPNKGRYCMLAKRNVKNPKDNLIGFFVTASVNDPFKIATKTFHLIKDHTEIHSTLASIEDTRVSEKETKALEKKAARRAAYLARQREAGAEGEGEGVVLGKEEGESAPVAKPKKLSLQAQLAAELAQVSSHAKEAKEKRILYELKPGVKGAMFVGWPRIAVRKGAETEDVDEDTLEAEREAREATDPGRALEKMTEDGVTGGVVARLYPVQHTSECTEFKAQHWAKRMGRDIRTRALQEREAASPGASGPLSLSFHVQFKASNCGRVKDKKEWIRVIETAVLEDNPGYVAPVVAASEPVEDVEGEEGEKGDAAKETEAEAKPAFCQPPYSSCVTLCVGRERGPVDYVLSVKAIKSTLYMGWCKGFVHNCTEFKMREDNTDKLQRYRESLQPVAAPVTDVTPPESKRQPEETE</sequence>
<dbReference type="AlphaFoldDB" id="A0A9K3CU36"/>
<name>A0A9K3CU36_9EUKA</name>
<keyword evidence="3" id="KW-1185">Reference proteome</keyword>
<proteinExistence type="predicted"/>
<feature type="compositionally biased region" description="Basic and acidic residues" evidence="1">
    <location>
        <begin position="182"/>
        <end position="195"/>
    </location>
</feature>
<dbReference type="Proteomes" id="UP000265618">
    <property type="component" value="Unassembled WGS sequence"/>
</dbReference>
<feature type="compositionally biased region" description="Basic and acidic residues" evidence="1">
    <location>
        <begin position="409"/>
        <end position="418"/>
    </location>
</feature>
<comment type="caution">
    <text evidence="2">The sequence shown here is derived from an EMBL/GenBank/DDBJ whole genome shotgun (WGS) entry which is preliminary data.</text>
</comment>
<dbReference type="EMBL" id="BDIP01000697">
    <property type="protein sequence ID" value="GIQ82445.1"/>
    <property type="molecule type" value="Genomic_DNA"/>
</dbReference>
<feature type="region of interest" description="Disordered" evidence="1">
    <location>
        <begin position="172"/>
        <end position="195"/>
    </location>
</feature>
<gene>
    <name evidence="2" type="ORF">KIPB_003584</name>
</gene>
<accession>A0A9K3CU36</accession>
<feature type="compositionally biased region" description="Low complexity" evidence="1">
    <location>
        <begin position="397"/>
        <end position="408"/>
    </location>
</feature>
<evidence type="ECO:0000313" key="2">
    <source>
        <dbReference type="EMBL" id="GIQ82445.1"/>
    </source>
</evidence>
<protein>
    <submittedName>
        <fullName evidence="2">Uncharacterized protein</fullName>
    </submittedName>
</protein>
<feature type="region of interest" description="Disordered" evidence="1">
    <location>
        <begin position="392"/>
        <end position="418"/>
    </location>
</feature>
<evidence type="ECO:0000256" key="1">
    <source>
        <dbReference type="SAM" id="MobiDB-lite"/>
    </source>
</evidence>
<reference evidence="2 3" key="1">
    <citation type="journal article" date="2018" name="PLoS ONE">
        <title>The draft genome of Kipferlia bialata reveals reductive genome evolution in fornicate parasites.</title>
        <authorList>
            <person name="Tanifuji G."/>
            <person name="Takabayashi S."/>
            <person name="Kume K."/>
            <person name="Takagi M."/>
            <person name="Nakayama T."/>
            <person name="Kamikawa R."/>
            <person name="Inagaki Y."/>
            <person name="Hashimoto T."/>
        </authorList>
    </citation>
    <scope>NUCLEOTIDE SEQUENCE [LARGE SCALE GENOMIC DNA]</scope>
    <source>
        <strain evidence="2">NY0173</strain>
    </source>
</reference>
<organism evidence="2 3">
    <name type="scientific">Kipferlia bialata</name>
    <dbReference type="NCBI Taxonomy" id="797122"/>
    <lineage>
        <taxon>Eukaryota</taxon>
        <taxon>Metamonada</taxon>
        <taxon>Carpediemonas-like organisms</taxon>
        <taxon>Kipferlia</taxon>
    </lineage>
</organism>